<evidence type="ECO:0000313" key="2">
    <source>
        <dbReference type="Proteomes" id="UP000442990"/>
    </source>
</evidence>
<dbReference type="EMBL" id="WBKG01000052">
    <property type="protein sequence ID" value="KAB1978513.1"/>
    <property type="molecule type" value="Genomic_DNA"/>
</dbReference>
<reference evidence="1 2" key="1">
    <citation type="submission" date="2019-09" db="EMBL/GenBank/DDBJ databases">
        <title>Isolation and identification of active actinomycetes.</title>
        <authorList>
            <person name="Yu Z."/>
            <person name="Han C."/>
            <person name="Yu B."/>
        </authorList>
    </citation>
    <scope>NUCLEOTIDE SEQUENCE [LARGE SCALE GENOMIC DNA]</scope>
    <source>
        <strain evidence="1 2">NEAU-H2</strain>
    </source>
</reference>
<comment type="caution">
    <text evidence="1">The sequence shown here is derived from an EMBL/GenBank/DDBJ whole genome shotgun (WGS) entry which is preliminary data.</text>
</comment>
<evidence type="ECO:0000313" key="1">
    <source>
        <dbReference type="EMBL" id="KAB1978513.1"/>
    </source>
</evidence>
<protein>
    <submittedName>
        <fullName evidence="1">Uncharacterized protein</fullName>
    </submittedName>
</protein>
<proteinExistence type="predicted"/>
<dbReference type="AlphaFoldDB" id="A0A7J5D4F4"/>
<gene>
    <name evidence="1" type="ORF">F8144_39410</name>
</gene>
<keyword evidence="2" id="KW-1185">Reference proteome</keyword>
<name>A0A7J5D4F4_9ACTN</name>
<dbReference type="Proteomes" id="UP000442990">
    <property type="component" value="Unassembled WGS sequence"/>
</dbReference>
<sequence>MDARFVITQGQAAIARGALPVLGVRIRRESGNLRAASWRPVPQAVRGDVLLPCAWPELERLAQIATGSSRARVNICDFGAAGPDRRLVLCWRQAPGAVRVEGSLAPDVEVLAAQARAAVLRVAAVHREAGRLEEAQLWRGRARQILKNGRAARCGRSVRAALAGLPTLGRRT</sequence>
<accession>A0A7J5D4F4</accession>
<dbReference type="RefSeq" id="WP_151474233.1">
    <property type="nucleotide sequence ID" value="NZ_WBKG01000052.1"/>
</dbReference>
<organism evidence="1 2">
    <name type="scientific">Streptomyces triticiradicis</name>
    <dbReference type="NCBI Taxonomy" id="2651189"/>
    <lineage>
        <taxon>Bacteria</taxon>
        <taxon>Bacillati</taxon>
        <taxon>Actinomycetota</taxon>
        <taxon>Actinomycetes</taxon>
        <taxon>Kitasatosporales</taxon>
        <taxon>Streptomycetaceae</taxon>
        <taxon>Streptomyces</taxon>
    </lineage>
</organism>